<gene>
    <name evidence="1" type="ORF">EBN03_19385</name>
</gene>
<accession>A0A3M2L2S4</accession>
<comment type="caution">
    <text evidence="1">The sequence shown here is derived from an EMBL/GenBank/DDBJ whole genome shotgun (WGS) entry which is preliminary data.</text>
</comment>
<dbReference type="EMBL" id="RFFH01000008">
    <property type="protein sequence ID" value="RMI30823.1"/>
    <property type="molecule type" value="Genomic_DNA"/>
</dbReference>
<dbReference type="AlphaFoldDB" id="A0A3M2L2S4"/>
<dbReference type="OrthoDB" id="3211725at2"/>
<reference evidence="1 2" key="1">
    <citation type="submission" date="2018-10" db="EMBL/GenBank/DDBJ databases">
        <title>Isolation from cow dung.</title>
        <authorList>
            <person name="Ling L."/>
        </authorList>
    </citation>
    <scope>NUCLEOTIDE SEQUENCE [LARGE SCALE GENOMIC DNA]</scope>
    <source>
        <strain evidence="1 2">NEAU-LL90</strain>
    </source>
</reference>
<dbReference type="Proteomes" id="UP000279275">
    <property type="component" value="Unassembled WGS sequence"/>
</dbReference>
<keyword evidence="2" id="KW-1185">Reference proteome</keyword>
<organism evidence="1 2">
    <name type="scientific">Nocardia stercoris</name>
    <dbReference type="NCBI Taxonomy" id="2483361"/>
    <lineage>
        <taxon>Bacteria</taxon>
        <taxon>Bacillati</taxon>
        <taxon>Actinomycetota</taxon>
        <taxon>Actinomycetes</taxon>
        <taxon>Mycobacteriales</taxon>
        <taxon>Nocardiaceae</taxon>
        <taxon>Nocardia</taxon>
    </lineage>
</organism>
<evidence type="ECO:0000313" key="2">
    <source>
        <dbReference type="Proteomes" id="UP000279275"/>
    </source>
</evidence>
<proteinExistence type="predicted"/>
<sequence>MSTLPADYARTLRSLHGVAELLLAGPQYLRSGTIRLAPAPGGFATVTAPEIAVSGGSLLVGGVTAGAIAGSTCVELAAAVRAVLAHSAQGEAVSGVAETELATGAMAGTAGAELAAGAELEGAVRESLAAAVTGFAASAPAGVYRGGSDVGADEVLVCDPAAAQLIAETFAIGAHALATVPGADAPVLWPEHFDLSITVSEINFGVSPGDSTIPEPYAYVGPWTPRSGAFWNQAFGAARTLTELGDATNVADFFAEGIRLAGA</sequence>
<protein>
    <submittedName>
        <fullName evidence="1">Uncharacterized protein</fullName>
    </submittedName>
</protein>
<dbReference type="RefSeq" id="WP_122189491.1">
    <property type="nucleotide sequence ID" value="NZ_RFFH01000008.1"/>
</dbReference>
<evidence type="ECO:0000313" key="1">
    <source>
        <dbReference type="EMBL" id="RMI30823.1"/>
    </source>
</evidence>
<name>A0A3M2L2S4_9NOCA</name>